<dbReference type="PROSITE" id="PS00018">
    <property type="entry name" value="EF_HAND_1"/>
    <property type="match status" value="1"/>
</dbReference>
<keyword evidence="1" id="KW-0540">Nuclease</keyword>
<name>A0A2K1P921_9BACT</name>
<sequence>MPDRDVKTIQDLIYYQYAKIIARSAFSIPNGNIAKKQHYGFIKKTFLELKNGVKSWSEITHEDWQFVEFPKECIYCGAKSDIQKEHIVPRALQITPKCKTCDKIQGIHNQVWACKQCNYSKGTKGLYEFYKAKFPNEKKFYDLIPPLLEKKYLKTIYNCHKCAGTLNLGDLDGDGKITVLDIDFILH</sequence>
<keyword evidence="2" id="KW-1185">Reference proteome</keyword>
<dbReference type="InterPro" id="IPR018247">
    <property type="entry name" value="EF_Hand_1_Ca_BS"/>
</dbReference>
<dbReference type="AlphaFoldDB" id="A0A2K1P921"/>
<dbReference type="Gene3D" id="1.10.30.50">
    <property type="match status" value="1"/>
</dbReference>
<dbReference type="Proteomes" id="UP000236199">
    <property type="component" value="Unassembled WGS sequence"/>
</dbReference>
<gene>
    <name evidence="1" type="ORF">X928_07855</name>
</gene>
<reference evidence="1 2" key="1">
    <citation type="submission" date="2013-12" db="EMBL/GenBank/DDBJ databases">
        <title>Comparative genomics of Petrotoga isolates.</title>
        <authorList>
            <person name="Nesbo C.L."/>
            <person name="Charchuk R."/>
            <person name="Chow K."/>
        </authorList>
    </citation>
    <scope>NUCLEOTIDE SEQUENCE [LARGE SCALE GENOMIC DNA]</scope>
    <source>
        <strain evidence="1 2">DSM 10691</strain>
    </source>
</reference>
<comment type="caution">
    <text evidence="1">The sequence shown here is derived from an EMBL/GenBank/DDBJ whole genome shotgun (WGS) entry which is preliminary data.</text>
</comment>
<organism evidence="1 2">
    <name type="scientific">Petrotoga miotherma DSM 10691</name>
    <dbReference type="NCBI Taxonomy" id="1434326"/>
    <lineage>
        <taxon>Bacteria</taxon>
        <taxon>Thermotogati</taxon>
        <taxon>Thermotogota</taxon>
        <taxon>Thermotogae</taxon>
        <taxon>Petrotogales</taxon>
        <taxon>Petrotogaceae</taxon>
        <taxon>Petrotoga</taxon>
    </lineage>
</organism>
<keyword evidence="1" id="KW-0255">Endonuclease</keyword>
<dbReference type="GO" id="GO:0004519">
    <property type="term" value="F:endonuclease activity"/>
    <property type="evidence" value="ECO:0007669"/>
    <property type="project" value="UniProtKB-KW"/>
</dbReference>
<dbReference type="OrthoDB" id="9802901at2"/>
<evidence type="ECO:0000313" key="1">
    <source>
        <dbReference type="EMBL" id="PNR99292.1"/>
    </source>
</evidence>
<dbReference type="EMBL" id="AZRM01000037">
    <property type="protein sequence ID" value="PNR99292.1"/>
    <property type="molecule type" value="Genomic_DNA"/>
</dbReference>
<proteinExistence type="predicted"/>
<evidence type="ECO:0000313" key="2">
    <source>
        <dbReference type="Proteomes" id="UP000236199"/>
    </source>
</evidence>
<protein>
    <submittedName>
        <fullName evidence="1">HNH endonuclease</fullName>
    </submittedName>
</protein>
<accession>A0A2K1P921</accession>
<keyword evidence="1" id="KW-0378">Hydrolase</keyword>
<dbReference type="RefSeq" id="WP_103079192.1">
    <property type="nucleotide sequence ID" value="NZ_AZRM01000037.1"/>
</dbReference>